<dbReference type="InterPro" id="IPR011333">
    <property type="entry name" value="SKP1/BTB/POZ_sf"/>
</dbReference>
<feature type="non-terminal residue" evidence="2">
    <location>
        <position position="165"/>
    </location>
</feature>
<dbReference type="InterPro" id="IPR000210">
    <property type="entry name" value="BTB/POZ_dom"/>
</dbReference>
<evidence type="ECO:0000259" key="1">
    <source>
        <dbReference type="SMART" id="SM00225"/>
    </source>
</evidence>
<dbReference type="Pfam" id="PF00651">
    <property type="entry name" value="BTB"/>
    <property type="match status" value="1"/>
</dbReference>
<evidence type="ECO:0000313" key="2">
    <source>
        <dbReference type="EMBL" id="KAE9405275.1"/>
    </source>
</evidence>
<keyword evidence="3" id="KW-1185">Reference proteome</keyword>
<protein>
    <recommendedName>
        <fullName evidence="1">BTB domain-containing protein</fullName>
    </recommendedName>
</protein>
<dbReference type="AlphaFoldDB" id="A0A6A4I9A7"/>
<feature type="domain" description="BTB" evidence="1">
    <location>
        <begin position="12"/>
        <end position="108"/>
    </location>
</feature>
<dbReference type="OrthoDB" id="3184970at2759"/>
<reference evidence="2" key="1">
    <citation type="journal article" date="2019" name="Environ. Microbiol.">
        <title>Fungal ecological strategies reflected in gene transcription - a case study of two litter decomposers.</title>
        <authorList>
            <person name="Barbi F."/>
            <person name="Kohler A."/>
            <person name="Barry K."/>
            <person name="Baskaran P."/>
            <person name="Daum C."/>
            <person name="Fauchery L."/>
            <person name="Ihrmark K."/>
            <person name="Kuo A."/>
            <person name="LaButti K."/>
            <person name="Lipzen A."/>
            <person name="Morin E."/>
            <person name="Grigoriev I.V."/>
            <person name="Henrissat B."/>
            <person name="Lindahl B."/>
            <person name="Martin F."/>
        </authorList>
    </citation>
    <scope>NUCLEOTIDE SEQUENCE</scope>
    <source>
        <strain evidence="2">JB14</strain>
    </source>
</reference>
<dbReference type="Gene3D" id="3.30.710.10">
    <property type="entry name" value="Potassium Channel Kv1.1, Chain A"/>
    <property type="match status" value="1"/>
</dbReference>
<sequence length="165" mass="18934">MCWLNTVNAPDADVVIRSADNVDFRLHKTNLACATGAFPPPETNSDEVVHLTESSETLELLFQFIYPRRFPSLENLNFDSLILLAEAAEKYEVVALISTCEFSLRKFLRTHPKRILEFAAKHDYPELIMKLAPILAHTPLSELVDILPIHVYKPWSLFREQWLIA</sequence>
<evidence type="ECO:0000313" key="3">
    <source>
        <dbReference type="Proteomes" id="UP000799118"/>
    </source>
</evidence>
<accession>A0A6A4I9A7</accession>
<dbReference type="SMART" id="SM00225">
    <property type="entry name" value="BTB"/>
    <property type="match status" value="1"/>
</dbReference>
<gene>
    <name evidence="2" type="ORF">BT96DRAFT_876808</name>
</gene>
<organism evidence="2 3">
    <name type="scientific">Gymnopus androsaceus JB14</name>
    <dbReference type="NCBI Taxonomy" id="1447944"/>
    <lineage>
        <taxon>Eukaryota</taxon>
        <taxon>Fungi</taxon>
        <taxon>Dikarya</taxon>
        <taxon>Basidiomycota</taxon>
        <taxon>Agaricomycotina</taxon>
        <taxon>Agaricomycetes</taxon>
        <taxon>Agaricomycetidae</taxon>
        <taxon>Agaricales</taxon>
        <taxon>Marasmiineae</taxon>
        <taxon>Omphalotaceae</taxon>
        <taxon>Gymnopus</taxon>
    </lineage>
</organism>
<dbReference type="SUPFAM" id="SSF54695">
    <property type="entry name" value="POZ domain"/>
    <property type="match status" value="1"/>
</dbReference>
<name>A0A6A4I9A7_9AGAR</name>
<dbReference type="EMBL" id="ML769410">
    <property type="protein sequence ID" value="KAE9405275.1"/>
    <property type="molecule type" value="Genomic_DNA"/>
</dbReference>
<proteinExistence type="predicted"/>
<dbReference type="Proteomes" id="UP000799118">
    <property type="component" value="Unassembled WGS sequence"/>
</dbReference>